<keyword evidence="4" id="KW-1185">Reference proteome</keyword>
<dbReference type="InterPro" id="IPR050237">
    <property type="entry name" value="ATP-dep_AMP-bd_enzyme"/>
</dbReference>
<evidence type="ECO:0000259" key="1">
    <source>
        <dbReference type="Pfam" id="PF00501"/>
    </source>
</evidence>
<evidence type="ECO:0000313" key="4">
    <source>
        <dbReference type="Proteomes" id="UP001247754"/>
    </source>
</evidence>
<dbReference type="Proteomes" id="UP001247754">
    <property type="component" value="Unassembled WGS sequence"/>
</dbReference>
<name>A0ABU1F8L0_9RHOB</name>
<gene>
    <name evidence="3" type="ORF">RGD00_11230</name>
</gene>
<feature type="domain" description="AMP-binding enzyme C-terminal" evidence="2">
    <location>
        <begin position="416"/>
        <end position="491"/>
    </location>
</feature>
<dbReference type="InterPro" id="IPR000873">
    <property type="entry name" value="AMP-dep_synth/lig_dom"/>
</dbReference>
<protein>
    <submittedName>
        <fullName evidence="3">AMP-binding protein</fullName>
    </submittedName>
</protein>
<dbReference type="PROSITE" id="PS00455">
    <property type="entry name" value="AMP_BINDING"/>
    <property type="match status" value="1"/>
</dbReference>
<dbReference type="Pfam" id="PF13193">
    <property type="entry name" value="AMP-binding_C"/>
    <property type="match status" value="1"/>
</dbReference>
<dbReference type="RefSeq" id="WP_310457424.1">
    <property type="nucleotide sequence ID" value="NZ_JAVKPH010000011.1"/>
</dbReference>
<sequence>MSIPISILRAAQVFPHNAAIRHAGRDIGWAEAADRIARLAGGLRGLGLRPGEALAILSANVPENMEITYAAIWAGIVIVPLNTRLSAAELDDILRRSGSRFLAYDRRNAARAAQVGAPLAGLIALEPGEGQPGGTPWGRLLDGPAAPMHDARPEDLLGVYYTGGTTGTPKGVELTHNAFHVSTLDIQIEVRFRPDDVYLHAAPFFHLADCGLGHALTYAGGTHCFLPEPAPGAILQSLGRDRLTALMAVPTSFHDLLNHIPEGTVLPEVRHVVYGAAAMSVPLLRRMMRVFPNGRFVQFYGQTELCGGCNVLRPEDHHPDNPRLATVGRAMASAQVRIADAAGNEAPRGVAGEIQVKGYIQMRGYKDDPVRTADTFADGWLRTGDVGVMDEAGYVAIVDRIKDMIVSGGENVFSGEVEAALARHPAVAQCAVIGLPHPRWGEAVHAVVVARGGDTPAPDDLVAHCRALIAAYKCPKSVSFAAALPLSAVGKVRKDLLRAELLAAQRAPDPKDIR</sequence>
<dbReference type="InterPro" id="IPR042099">
    <property type="entry name" value="ANL_N_sf"/>
</dbReference>
<organism evidence="3 4">
    <name type="scientific">Ruixingdingia sedimenti</name>
    <dbReference type="NCBI Taxonomy" id="3073604"/>
    <lineage>
        <taxon>Bacteria</taxon>
        <taxon>Pseudomonadati</taxon>
        <taxon>Pseudomonadota</taxon>
        <taxon>Alphaproteobacteria</taxon>
        <taxon>Rhodobacterales</taxon>
        <taxon>Paracoccaceae</taxon>
        <taxon>Ruixingdingia</taxon>
    </lineage>
</organism>
<evidence type="ECO:0000259" key="2">
    <source>
        <dbReference type="Pfam" id="PF13193"/>
    </source>
</evidence>
<dbReference type="InterPro" id="IPR025110">
    <property type="entry name" value="AMP-bd_C"/>
</dbReference>
<accession>A0ABU1F8L0</accession>
<reference evidence="3 4" key="1">
    <citation type="submission" date="2023-09" db="EMBL/GenBank/DDBJ databases">
        <title>Xinfangfangia sedmenti sp. nov., isolated the sedment.</title>
        <authorList>
            <person name="Xu L."/>
        </authorList>
    </citation>
    <scope>NUCLEOTIDE SEQUENCE [LARGE SCALE GENOMIC DNA]</scope>
    <source>
        <strain evidence="3 4">LG-4</strain>
    </source>
</reference>
<dbReference type="PANTHER" id="PTHR43767:SF7">
    <property type="entry name" value="MEDIUM_LONG-CHAIN-FATTY-ACID--COA LIGASE FADD8"/>
    <property type="match status" value="1"/>
</dbReference>
<dbReference type="InterPro" id="IPR020845">
    <property type="entry name" value="AMP-binding_CS"/>
</dbReference>
<proteinExistence type="predicted"/>
<evidence type="ECO:0000313" key="3">
    <source>
        <dbReference type="EMBL" id="MDR5653182.1"/>
    </source>
</evidence>
<dbReference type="Gene3D" id="3.30.300.30">
    <property type="match status" value="1"/>
</dbReference>
<dbReference type="InterPro" id="IPR045851">
    <property type="entry name" value="AMP-bd_C_sf"/>
</dbReference>
<dbReference type="Gene3D" id="3.40.50.12780">
    <property type="entry name" value="N-terminal domain of ligase-like"/>
    <property type="match status" value="1"/>
</dbReference>
<dbReference type="Pfam" id="PF00501">
    <property type="entry name" value="AMP-binding"/>
    <property type="match status" value="1"/>
</dbReference>
<dbReference type="PANTHER" id="PTHR43767">
    <property type="entry name" value="LONG-CHAIN-FATTY-ACID--COA LIGASE"/>
    <property type="match status" value="1"/>
</dbReference>
<feature type="domain" description="AMP-dependent synthetase/ligase" evidence="1">
    <location>
        <begin position="9"/>
        <end position="365"/>
    </location>
</feature>
<dbReference type="EMBL" id="JAVKPH010000011">
    <property type="protein sequence ID" value="MDR5653182.1"/>
    <property type="molecule type" value="Genomic_DNA"/>
</dbReference>
<dbReference type="SUPFAM" id="SSF56801">
    <property type="entry name" value="Acetyl-CoA synthetase-like"/>
    <property type="match status" value="1"/>
</dbReference>
<comment type="caution">
    <text evidence="3">The sequence shown here is derived from an EMBL/GenBank/DDBJ whole genome shotgun (WGS) entry which is preliminary data.</text>
</comment>